<evidence type="ECO:0000313" key="3">
    <source>
        <dbReference type="Proteomes" id="UP000822688"/>
    </source>
</evidence>
<evidence type="ECO:0000256" key="1">
    <source>
        <dbReference type="SAM" id="MobiDB-lite"/>
    </source>
</evidence>
<evidence type="ECO:0000313" key="2">
    <source>
        <dbReference type="EMBL" id="KAG0581969.1"/>
    </source>
</evidence>
<proteinExistence type="predicted"/>
<dbReference type="EMBL" id="CM026423">
    <property type="protein sequence ID" value="KAG0581969.1"/>
    <property type="molecule type" value="Genomic_DNA"/>
</dbReference>
<accession>A0A8T0IGD5</accession>
<gene>
    <name evidence="2" type="ORF">KC19_3G024300</name>
</gene>
<reference evidence="2" key="1">
    <citation type="submission" date="2020-06" db="EMBL/GenBank/DDBJ databases">
        <title>WGS assembly of Ceratodon purpureus strain R40.</title>
        <authorList>
            <person name="Carey S.B."/>
            <person name="Jenkins J."/>
            <person name="Shu S."/>
            <person name="Lovell J.T."/>
            <person name="Sreedasyam A."/>
            <person name="Maumus F."/>
            <person name="Tiley G.P."/>
            <person name="Fernandez-Pozo N."/>
            <person name="Barry K."/>
            <person name="Chen C."/>
            <person name="Wang M."/>
            <person name="Lipzen A."/>
            <person name="Daum C."/>
            <person name="Saski C.A."/>
            <person name="Payton A.C."/>
            <person name="Mcbreen J.C."/>
            <person name="Conrad R.E."/>
            <person name="Kollar L.M."/>
            <person name="Olsson S."/>
            <person name="Huttunen S."/>
            <person name="Landis J.B."/>
            <person name="Wickett N.J."/>
            <person name="Johnson M.G."/>
            <person name="Rensing S.A."/>
            <person name="Grimwood J."/>
            <person name="Schmutz J."/>
            <person name="Mcdaniel S.F."/>
        </authorList>
    </citation>
    <scope>NUCLEOTIDE SEQUENCE</scope>
    <source>
        <strain evidence="2">R40</strain>
    </source>
</reference>
<keyword evidence="3" id="KW-1185">Reference proteome</keyword>
<organism evidence="2 3">
    <name type="scientific">Ceratodon purpureus</name>
    <name type="common">Fire moss</name>
    <name type="synonym">Dicranum purpureum</name>
    <dbReference type="NCBI Taxonomy" id="3225"/>
    <lineage>
        <taxon>Eukaryota</taxon>
        <taxon>Viridiplantae</taxon>
        <taxon>Streptophyta</taxon>
        <taxon>Embryophyta</taxon>
        <taxon>Bryophyta</taxon>
        <taxon>Bryophytina</taxon>
        <taxon>Bryopsida</taxon>
        <taxon>Dicranidae</taxon>
        <taxon>Pseudoditrichales</taxon>
        <taxon>Ditrichaceae</taxon>
        <taxon>Ceratodon</taxon>
    </lineage>
</organism>
<protein>
    <submittedName>
        <fullName evidence="2">Uncharacterized protein</fullName>
    </submittedName>
</protein>
<dbReference type="AlphaFoldDB" id="A0A8T0IGD5"/>
<feature type="compositionally biased region" description="Polar residues" evidence="1">
    <location>
        <begin position="101"/>
        <end position="118"/>
    </location>
</feature>
<dbReference type="Proteomes" id="UP000822688">
    <property type="component" value="Chromosome 3"/>
</dbReference>
<feature type="compositionally biased region" description="Basic and acidic residues" evidence="1">
    <location>
        <begin position="122"/>
        <end position="131"/>
    </location>
</feature>
<name>A0A8T0IGD5_CERPU</name>
<comment type="caution">
    <text evidence="2">The sequence shown here is derived from an EMBL/GenBank/DDBJ whole genome shotgun (WGS) entry which is preliminary data.</text>
</comment>
<feature type="region of interest" description="Disordered" evidence="1">
    <location>
        <begin position="49"/>
        <end position="177"/>
    </location>
</feature>
<sequence>MQSYLRKKTQEPGVAGREFCEVISSLTHDLTKARNQLVRLMHQVKPGGDRMYGGYNGANTPGAGFNLRNRNRSSAPERLGGDKENSHRTPQPQKPCRPTTVPGSKQSGQPHLSVSFGNQRVEFIKQRDKRPQPRASYSCERPQKKVQNSCEDQQQCDRNDMSDMSDMTDTSDRSGQSDSTCVNIMFDSPEPAPAPAPAPECQRCCCNTKPGSKELLRSLKAGSCDLPRLQGGGSGDLARLQGGGRRHDLGSQFAAQLNDITFQLRERRLGPNLVKRF</sequence>